<dbReference type="EMBL" id="KQ420409">
    <property type="protein sequence ID" value="KOF80394.1"/>
    <property type="molecule type" value="Genomic_DNA"/>
</dbReference>
<name>A0A0L8GU89_OCTBM</name>
<dbReference type="AlphaFoldDB" id="A0A0L8GU89"/>
<reference evidence="1" key="1">
    <citation type="submission" date="2015-07" db="EMBL/GenBank/DDBJ databases">
        <title>MeaNS - Measles Nucleotide Surveillance Program.</title>
        <authorList>
            <person name="Tran T."/>
            <person name="Druce J."/>
        </authorList>
    </citation>
    <scope>NUCLEOTIDE SEQUENCE</scope>
    <source>
        <strain evidence="1">UCB-OBI-ISO-001</strain>
        <tissue evidence="1">Gonad</tissue>
    </source>
</reference>
<evidence type="ECO:0000313" key="1">
    <source>
        <dbReference type="EMBL" id="KOF80394.1"/>
    </source>
</evidence>
<organism evidence="1">
    <name type="scientific">Octopus bimaculoides</name>
    <name type="common">California two-spotted octopus</name>
    <dbReference type="NCBI Taxonomy" id="37653"/>
    <lineage>
        <taxon>Eukaryota</taxon>
        <taxon>Metazoa</taxon>
        <taxon>Spiralia</taxon>
        <taxon>Lophotrochozoa</taxon>
        <taxon>Mollusca</taxon>
        <taxon>Cephalopoda</taxon>
        <taxon>Coleoidea</taxon>
        <taxon>Octopodiformes</taxon>
        <taxon>Octopoda</taxon>
        <taxon>Incirrata</taxon>
        <taxon>Octopodidae</taxon>
        <taxon>Octopus</taxon>
    </lineage>
</organism>
<proteinExistence type="predicted"/>
<sequence>MEKSEDIRVSLHLRSHHHLPMTNTIVDWTANRYTSNGHWFLSPITSRRAENNHIDASIKGLQLWSGVIPTCLSQRLIGAHMGCVVKKPALQSR</sequence>
<protein>
    <submittedName>
        <fullName evidence="1">Uncharacterized protein</fullName>
    </submittedName>
</protein>
<gene>
    <name evidence="1" type="ORF">OCBIM_22027951mg</name>
</gene>
<accession>A0A0L8GU89</accession>